<proteinExistence type="predicted"/>
<dbReference type="PANTHER" id="PTHR24240">
    <property type="entry name" value="OPSIN"/>
    <property type="match status" value="1"/>
</dbReference>
<keyword evidence="4" id="KW-0297">G-protein coupled receptor</keyword>
<evidence type="ECO:0000259" key="8">
    <source>
        <dbReference type="PROSITE" id="PS50262"/>
    </source>
</evidence>
<keyword evidence="4" id="KW-0807">Transducer</keyword>
<dbReference type="SUPFAM" id="SSF81321">
    <property type="entry name" value="Family A G protein-coupled receptor-like"/>
    <property type="match status" value="1"/>
</dbReference>
<dbReference type="InterPro" id="IPR000276">
    <property type="entry name" value="GPCR_Rhodpsn"/>
</dbReference>
<dbReference type="GO" id="GO:0016020">
    <property type="term" value="C:membrane"/>
    <property type="evidence" value="ECO:0007669"/>
    <property type="project" value="UniProtKB-SubCell"/>
</dbReference>
<feature type="transmembrane region" description="Helical" evidence="7">
    <location>
        <begin position="6"/>
        <end position="30"/>
    </location>
</feature>
<evidence type="ECO:0000256" key="2">
    <source>
        <dbReference type="ARBA" id="ARBA00022692"/>
    </source>
</evidence>
<dbReference type="Proteomes" id="UP000320333">
    <property type="component" value="Unassembled WGS sequence"/>
</dbReference>
<dbReference type="GO" id="GO:0004930">
    <property type="term" value="F:G protein-coupled receptor activity"/>
    <property type="evidence" value="ECO:0007669"/>
    <property type="project" value="UniProtKB-KW"/>
</dbReference>
<dbReference type="InterPro" id="IPR017452">
    <property type="entry name" value="GPCR_Rhodpsn_7TM"/>
</dbReference>
<dbReference type="InterPro" id="IPR050125">
    <property type="entry name" value="GPCR_opsins"/>
</dbReference>
<keyword evidence="2 7" id="KW-0812">Transmembrane</keyword>
<comment type="subcellular location">
    <subcellularLocation>
        <location evidence="1">Membrane</location>
        <topology evidence="1">Multi-pass membrane protein</topology>
    </subcellularLocation>
</comment>
<evidence type="ECO:0000313" key="9">
    <source>
        <dbReference type="EMBL" id="TPX64112.1"/>
    </source>
</evidence>
<keyword evidence="3 7" id="KW-1133">Transmembrane helix</keyword>
<evidence type="ECO:0000256" key="3">
    <source>
        <dbReference type="ARBA" id="ARBA00022989"/>
    </source>
</evidence>
<accession>A0A507EJW6</accession>
<organism evidence="9 10">
    <name type="scientific">Chytriomyces confervae</name>
    <dbReference type="NCBI Taxonomy" id="246404"/>
    <lineage>
        <taxon>Eukaryota</taxon>
        <taxon>Fungi</taxon>
        <taxon>Fungi incertae sedis</taxon>
        <taxon>Chytridiomycota</taxon>
        <taxon>Chytridiomycota incertae sedis</taxon>
        <taxon>Chytridiomycetes</taxon>
        <taxon>Chytridiales</taxon>
        <taxon>Chytriomycetaceae</taxon>
        <taxon>Chytriomyces</taxon>
    </lineage>
</organism>
<dbReference type="EMBL" id="QEAP01000562">
    <property type="protein sequence ID" value="TPX64112.1"/>
    <property type="molecule type" value="Genomic_DNA"/>
</dbReference>
<reference evidence="9 10" key="1">
    <citation type="journal article" date="2019" name="Sci. Rep.">
        <title>Comparative genomics of chytrid fungi reveal insights into the obligate biotrophic and pathogenic lifestyle of Synchytrium endobioticum.</title>
        <authorList>
            <person name="van de Vossenberg B.T.L.H."/>
            <person name="Warris S."/>
            <person name="Nguyen H.D.T."/>
            <person name="van Gent-Pelzer M.P.E."/>
            <person name="Joly D.L."/>
            <person name="van de Geest H.C."/>
            <person name="Bonants P.J.M."/>
            <person name="Smith D.S."/>
            <person name="Levesque C.A."/>
            <person name="van der Lee T.A.J."/>
        </authorList>
    </citation>
    <scope>NUCLEOTIDE SEQUENCE [LARGE SCALE GENOMIC DNA]</scope>
    <source>
        <strain evidence="9 10">CBS 675.73</strain>
    </source>
</reference>
<sequence>MPVDKLHYWWYTVFAATAAIGLMLNSFIVLSNAPYVKKLPPSSFLIFWLCTFDTLAILNNIIEPIHMLAHNTSEYNSLICQIHGAFAVTFNISSLQLCFGLTLFRYLVIVHQIQVPRVFPAVYTCYVTLISLVVGLLPFMLSSQRFTYDFGASNLYCAPDWTQQDTGSMLVTWLCFSIAVGTLLLLVYAYGAIFIVSARVVKEFQKSLDGAGVDNTVQLNPCAVSASNLNRSRSNSPSKTAAVVMNVSAGADAQKRAELDAQQSELMKQSLIMVTAFLLGWSPYLIMGIYEFFTQTQVSPEFDFFASMSITIYDVINPVIVYIYDREIRRLCRRALSAMFGS</sequence>
<gene>
    <name evidence="9" type="ORF">CcCBS67573_g08487</name>
</gene>
<evidence type="ECO:0000256" key="4">
    <source>
        <dbReference type="ARBA" id="ARBA00023040"/>
    </source>
</evidence>
<comment type="caution">
    <text evidence="9">The sequence shown here is derived from an EMBL/GenBank/DDBJ whole genome shotgun (WGS) entry which is preliminary data.</text>
</comment>
<feature type="transmembrane region" description="Helical" evidence="7">
    <location>
        <begin position="82"/>
        <end position="108"/>
    </location>
</feature>
<evidence type="ECO:0000256" key="1">
    <source>
        <dbReference type="ARBA" id="ARBA00004141"/>
    </source>
</evidence>
<dbReference type="OrthoDB" id="2111041at2759"/>
<evidence type="ECO:0000256" key="7">
    <source>
        <dbReference type="SAM" id="Phobius"/>
    </source>
</evidence>
<feature type="domain" description="G-protein coupled receptors family 1 profile" evidence="8">
    <location>
        <begin position="24"/>
        <end position="321"/>
    </location>
</feature>
<dbReference type="PROSITE" id="PS50262">
    <property type="entry name" value="G_PROTEIN_RECEP_F1_2"/>
    <property type="match status" value="1"/>
</dbReference>
<feature type="transmembrane region" description="Helical" evidence="7">
    <location>
        <begin position="271"/>
        <end position="293"/>
    </location>
</feature>
<keyword evidence="10" id="KW-1185">Reference proteome</keyword>
<feature type="transmembrane region" description="Helical" evidence="7">
    <location>
        <begin position="170"/>
        <end position="196"/>
    </location>
</feature>
<dbReference type="Pfam" id="PF00001">
    <property type="entry name" value="7tm_1"/>
    <property type="match status" value="1"/>
</dbReference>
<protein>
    <recommendedName>
        <fullName evidence="8">G-protein coupled receptors family 1 profile domain-containing protein</fullName>
    </recommendedName>
</protein>
<feature type="transmembrane region" description="Helical" evidence="7">
    <location>
        <begin position="42"/>
        <end position="62"/>
    </location>
</feature>
<keyword evidence="5 7" id="KW-0472">Membrane</keyword>
<name>A0A507EJW6_9FUNG</name>
<keyword evidence="6" id="KW-0675">Receptor</keyword>
<evidence type="ECO:0000256" key="6">
    <source>
        <dbReference type="ARBA" id="ARBA00023170"/>
    </source>
</evidence>
<feature type="transmembrane region" description="Helical" evidence="7">
    <location>
        <begin position="305"/>
        <end position="324"/>
    </location>
</feature>
<dbReference type="Gene3D" id="1.20.1070.10">
    <property type="entry name" value="Rhodopsin 7-helix transmembrane proteins"/>
    <property type="match status" value="1"/>
</dbReference>
<evidence type="ECO:0000256" key="5">
    <source>
        <dbReference type="ARBA" id="ARBA00023136"/>
    </source>
</evidence>
<feature type="transmembrane region" description="Helical" evidence="7">
    <location>
        <begin position="120"/>
        <end position="141"/>
    </location>
</feature>
<evidence type="ECO:0000313" key="10">
    <source>
        <dbReference type="Proteomes" id="UP000320333"/>
    </source>
</evidence>
<dbReference type="CDD" id="cd00637">
    <property type="entry name" value="7tm_classA_rhodopsin-like"/>
    <property type="match status" value="1"/>
</dbReference>
<dbReference type="AlphaFoldDB" id="A0A507EJW6"/>